<evidence type="ECO:0000313" key="1">
    <source>
        <dbReference type="EMBL" id="MCQ4924993.1"/>
    </source>
</evidence>
<reference evidence="1 2" key="1">
    <citation type="submission" date="2022-06" db="EMBL/GenBank/DDBJ databases">
        <title>Isolation of gut microbiota from human fecal samples.</title>
        <authorList>
            <person name="Pamer E.G."/>
            <person name="Barat B."/>
            <person name="Waligurski E."/>
            <person name="Medina S."/>
            <person name="Paddock L."/>
            <person name="Mostad J."/>
        </authorList>
    </citation>
    <scope>NUCLEOTIDE SEQUENCE [LARGE SCALE GENOMIC DNA]</scope>
    <source>
        <strain evidence="1 2">DFI.7.95</strain>
    </source>
</reference>
<protein>
    <submittedName>
        <fullName evidence="1">Uncharacterized protein</fullName>
    </submittedName>
</protein>
<comment type="caution">
    <text evidence="1">The sequence shown here is derived from an EMBL/GenBank/DDBJ whole genome shotgun (WGS) entry which is preliminary data.</text>
</comment>
<organism evidence="1 2">
    <name type="scientific">Tissierella carlieri</name>
    <dbReference type="NCBI Taxonomy" id="689904"/>
    <lineage>
        <taxon>Bacteria</taxon>
        <taxon>Bacillati</taxon>
        <taxon>Bacillota</taxon>
        <taxon>Tissierellia</taxon>
        <taxon>Tissierellales</taxon>
        <taxon>Tissierellaceae</taxon>
        <taxon>Tissierella</taxon>
    </lineage>
</organism>
<dbReference type="EMBL" id="JANGAC010000017">
    <property type="protein sequence ID" value="MCQ4924993.1"/>
    <property type="molecule type" value="Genomic_DNA"/>
</dbReference>
<dbReference type="Proteomes" id="UP001524478">
    <property type="component" value="Unassembled WGS sequence"/>
</dbReference>
<dbReference type="RefSeq" id="WP_256312585.1">
    <property type="nucleotide sequence ID" value="NZ_JANGAC010000017.1"/>
</dbReference>
<sequence>MSEELINAIWAEDSRNSNKRILSDYFNGFRLLLKPYKTGYKFYVAIRRHKKHGIGDDLTSGTPVAYFKDCELEQAKIKAIEHFRFMIA</sequence>
<gene>
    <name evidence="1" type="ORF">NE686_17970</name>
</gene>
<name>A0ABT1SES1_9FIRM</name>
<accession>A0ABT1SES1</accession>
<evidence type="ECO:0000313" key="2">
    <source>
        <dbReference type="Proteomes" id="UP001524478"/>
    </source>
</evidence>
<proteinExistence type="predicted"/>
<keyword evidence="2" id="KW-1185">Reference proteome</keyword>